<gene>
    <name evidence="2" type="ORF">WMO26_05080</name>
</gene>
<dbReference type="SUPFAM" id="SSF53474">
    <property type="entry name" value="alpha/beta-Hydrolases"/>
    <property type="match status" value="1"/>
</dbReference>
<keyword evidence="3" id="KW-1185">Reference proteome</keyword>
<comment type="caution">
    <text evidence="2">The sequence shown here is derived from an EMBL/GenBank/DDBJ whole genome shotgun (WGS) entry which is preliminary data.</text>
</comment>
<dbReference type="Pfam" id="PF12146">
    <property type="entry name" value="Hydrolase_4"/>
    <property type="match status" value="1"/>
</dbReference>
<dbReference type="Gene3D" id="3.40.50.1820">
    <property type="entry name" value="alpha/beta hydrolase"/>
    <property type="match status" value="1"/>
</dbReference>
<evidence type="ECO:0000313" key="2">
    <source>
        <dbReference type="EMBL" id="MEQ2440196.1"/>
    </source>
</evidence>
<protein>
    <submittedName>
        <fullName evidence="2">Alpha/beta hydrolase</fullName>
    </submittedName>
</protein>
<dbReference type="InterPro" id="IPR051044">
    <property type="entry name" value="MAG_DAG_Lipase"/>
</dbReference>
<dbReference type="InterPro" id="IPR022742">
    <property type="entry name" value="Hydrolase_4"/>
</dbReference>
<dbReference type="GO" id="GO:0016787">
    <property type="term" value="F:hydrolase activity"/>
    <property type="evidence" value="ECO:0007669"/>
    <property type="project" value="UniProtKB-KW"/>
</dbReference>
<accession>A0ABV1DYQ0</accession>
<keyword evidence="2" id="KW-0378">Hydrolase</keyword>
<evidence type="ECO:0000259" key="1">
    <source>
        <dbReference type="Pfam" id="PF12146"/>
    </source>
</evidence>
<dbReference type="RefSeq" id="WP_349218611.1">
    <property type="nucleotide sequence ID" value="NZ_JBBMFD010000006.1"/>
</dbReference>
<reference evidence="2 3" key="1">
    <citation type="submission" date="2024-03" db="EMBL/GenBank/DDBJ databases">
        <title>Human intestinal bacterial collection.</title>
        <authorList>
            <person name="Pauvert C."/>
            <person name="Hitch T.C.A."/>
            <person name="Clavel T."/>
        </authorList>
    </citation>
    <scope>NUCLEOTIDE SEQUENCE [LARGE SCALE GENOMIC DNA]</scope>
    <source>
        <strain evidence="2 3">CLA-JM-H44</strain>
    </source>
</reference>
<proteinExistence type="predicted"/>
<feature type="domain" description="Serine aminopeptidase S33" evidence="1">
    <location>
        <begin position="29"/>
        <end position="294"/>
    </location>
</feature>
<dbReference type="InterPro" id="IPR029058">
    <property type="entry name" value="AB_hydrolase_fold"/>
</dbReference>
<evidence type="ECO:0000313" key="3">
    <source>
        <dbReference type="Proteomes" id="UP001489509"/>
    </source>
</evidence>
<sequence>MPYQKTTGFFLSANGIDQVAYYVYTPGEKPWAVLQLSHGMCEYIERYEQVPFLEEMTRAGVLVCGNDHLGHGKTAPKQEDLGYFDQKDGWRTLPKDLHQLTAKIRSQYPGLPIFLLGHSMGSFAARAYLSQYGQELTGALIVGTSGGEPLAGVGMALAKFIGLFKGDRHRSRLINGMAFGFYNRKYEQHRSSFDWLSRDPQIVDRYVEDPYCHFLFTLNGFYNLFHLLKTVSKKEWAKSVPKDLPILLLSGDMDPVGQFGKGVEKVCRRLREAGVKQVDCKLYKGGRHEIINEINRSDVYKDILRFLITTAKGEKA</sequence>
<dbReference type="EMBL" id="JBBMFD010000006">
    <property type="protein sequence ID" value="MEQ2440196.1"/>
    <property type="molecule type" value="Genomic_DNA"/>
</dbReference>
<organism evidence="2 3">
    <name type="scientific">Solibaculum intestinale</name>
    <dbReference type="NCBI Taxonomy" id="3133165"/>
    <lineage>
        <taxon>Bacteria</taxon>
        <taxon>Bacillati</taxon>
        <taxon>Bacillota</taxon>
        <taxon>Clostridia</taxon>
        <taxon>Eubacteriales</taxon>
        <taxon>Oscillospiraceae</taxon>
        <taxon>Solibaculum</taxon>
    </lineage>
</organism>
<dbReference type="Proteomes" id="UP001489509">
    <property type="component" value="Unassembled WGS sequence"/>
</dbReference>
<dbReference type="PANTHER" id="PTHR11614">
    <property type="entry name" value="PHOSPHOLIPASE-RELATED"/>
    <property type="match status" value="1"/>
</dbReference>
<name>A0ABV1DYQ0_9FIRM</name>